<evidence type="ECO:0000313" key="3">
    <source>
        <dbReference type="Proteomes" id="UP000537775"/>
    </source>
</evidence>
<comment type="caution">
    <text evidence="2">The sequence shown here is derived from an EMBL/GenBank/DDBJ whole genome shotgun (WGS) entry which is preliminary data.</text>
</comment>
<proteinExistence type="predicted"/>
<sequence>MALRLPARRRAPEPPPAYLVSTAGHPNYGDELIARAWLDHLAERHPDRDVWLDGPRPGRAAHLFAGTHPRVRFTDTLWELAHGSPSHDPREDAERIAGLVTGLGSPRFDPGLLALRGMASVHLLGGGYLNAMWHDNLGVVAALAVLRREFGIPVHMTGQGLMPAGEFGPWLREQVAGFDVVETRDAESAALIGGEVGLDDAFLALDVGRPVFDERPSPDRMVLVQGDLRAWEDEAAVASIASFLAAAPEASRGFVEAVPPDDIRYARMVDPDARFWPFGHIWADGLPARAGQSWLTSRFHIHLMAAAAGAAGVVISGRAGYYDIKHRSLLDLGTGWTMVPAGADLRDPAVATRDEGFPDRARELARRKRALADAIYPR</sequence>
<evidence type="ECO:0000313" key="2">
    <source>
        <dbReference type="EMBL" id="MBB6391307.1"/>
    </source>
</evidence>
<dbReference type="Pfam" id="PF04230">
    <property type="entry name" value="PS_pyruv_trans"/>
    <property type="match status" value="1"/>
</dbReference>
<gene>
    <name evidence="2" type="ORF">HD594_001620</name>
</gene>
<dbReference type="EMBL" id="JACHML010000001">
    <property type="protein sequence ID" value="MBB6391307.1"/>
    <property type="molecule type" value="Genomic_DNA"/>
</dbReference>
<dbReference type="RefSeq" id="WP_184750449.1">
    <property type="nucleotide sequence ID" value="NZ_BAAAJR010000010.1"/>
</dbReference>
<keyword evidence="3" id="KW-1185">Reference proteome</keyword>
<dbReference type="AlphaFoldDB" id="A0A7X0KUM0"/>
<dbReference type="InterPro" id="IPR007345">
    <property type="entry name" value="Polysacch_pyruvyl_Trfase"/>
</dbReference>
<dbReference type="Proteomes" id="UP000537775">
    <property type="component" value="Unassembled WGS sequence"/>
</dbReference>
<protein>
    <recommendedName>
        <fullName evidence="1">Polysaccharide pyruvyl transferase domain-containing protein</fullName>
    </recommendedName>
</protein>
<evidence type="ECO:0000259" key="1">
    <source>
        <dbReference type="Pfam" id="PF04230"/>
    </source>
</evidence>
<feature type="domain" description="Polysaccharide pyruvyl transferase" evidence="1">
    <location>
        <begin position="27"/>
        <end position="316"/>
    </location>
</feature>
<accession>A0A7X0KUM0</accession>
<organism evidence="2 3">
    <name type="scientific">Microbacterium thalassium</name>
    <dbReference type="NCBI Taxonomy" id="362649"/>
    <lineage>
        <taxon>Bacteria</taxon>
        <taxon>Bacillati</taxon>
        <taxon>Actinomycetota</taxon>
        <taxon>Actinomycetes</taxon>
        <taxon>Micrococcales</taxon>
        <taxon>Microbacteriaceae</taxon>
        <taxon>Microbacterium</taxon>
    </lineage>
</organism>
<name>A0A7X0KUM0_9MICO</name>
<reference evidence="2 3" key="1">
    <citation type="submission" date="2020-08" db="EMBL/GenBank/DDBJ databases">
        <title>Sequencing the genomes of 1000 actinobacteria strains.</title>
        <authorList>
            <person name="Klenk H.-P."/>
        </authorList>
    </citation>
    <scope>NUCLEOTIDE SEQUENCE [LARGE SCALE GENOMIC DNA]</scope>
    <source>
        <strain evidence="2 3">DSM 12511</strain>
    </source>
</reference>